<accession>A0ABT1II89</accession>
<evidence type="ECO:0000313" key="2">
    <source>
        <dbReference type="EMBL" id="MCP2272256.1"/>
    </source>
</evidence>
<name>A0ABT1II89_9PSEU</name>
<comment type="caution">
    <text evidence="2">The sequence shown here is derived from an EMBL/GenBank/DDBJ whole genome shotgun (WGS) entry which is preliminary data.</text>
</comment>
<dbReference type="Proteomes" id="UP001205185">
    <property type="component" value="Unassembled WGS sequence"/>
</dbReference>
<organism evidence="2 3">
    <name type="scientific">Actinokineospora diospyrosa</name>
    <dbReference type="NCBI Taxonomy" id="103728"/>
    <lineage>
        <taxon>Bacteria</taxon>
        <taxon>Bacillati</taxon>
        <taxon>Actinomycetota</taxon>
        <taxon>Actinomycetes</taxon>
        <taxon>Pseudonocardiales</taxon>
        <taxon>Pseudonocardiaceae</taxon>
        <taxon>Actinokineospora</taxon>
    </lineage>
</organism>
<feature type="region of interest" description="Disordered" evidence="1">
    <location>
        <begin position="1"/>
        <end position="57"/>
    </location>
</feature>
<keyword evidence="3" id="KW-1185">Reference proteome</keyword>
<evidence type="ECO:0000313" key="3">
    <source>
        <dbReference type="Proteomes" id="UP001205185"/>
    </source>
</evidence>
<sequence>MVAVSPVTPAAGSQSDRYRVPVPFPSFGRSRTDLKAVGTSTGRHRTVGQQQAEETLPDHELESYLAALSPDTDAETTGSGRRFGSAEVYQLRLSLMATEQLRELAAYRQTSPMALAQEWVMQRLEWEAQQLQRR</sequence>
<reference evidence="2 3" key="1">
    <citation type="submission" date="2022-06" db="EMBL/GenBank/DDBJ databases">
        <title>Genomic Encyclopedia of Archaeal and Bacterial Type Strains, Phase II (KMG-II): from individual species to whole genera.</title>
        <authorList>
            <person name="Goeker M."/>
        </authorList>
    </citation>
    <scope>NUCLEOTIDE SEQUENCE [LARGE SCALE GENOMIC DNA]</scope>
    <source>
        <strain evidence="2 3">DSM 44255</strain>
    </source>
</reference>
<gene>
    <name evidence="2" type="ORF">LV75_004775</name>
</gene>
<evidence type="ECO:0000256" key="1">
    <source>
        <dbReference type="SAM" id="MobiDB-lite"/>
    </source>
</evidence>
<protein>
    <submittedName>
        <fullName evidence="2">Uncharacterized protein</fullName>
    </submittedName>
</protein>
<dbReference type="EMBL" id="JAMTCO010000011">
    <property type="protein sequence ID" value="MCP2272256.1"/>
    <property type="molecule type" value="Genomic_DNA"/>
</dbReference>
<proteinExistence type="predicted"/>